<protein>
    <submittedName>
        <fullName evidence="1">Unnamed protein product</fullName>
    </submittedName>
</protein>
<accession>A0A9W6TAW4</accession>
<dbReference type="Proteomes" id="UP001165083">
    <property type="component" value="Unassembled WGS sequence"/>
</dbReference>
<evidence type="ECO:0000313" key="1">
    <source>
        <dbReference type="EMBL" id="GMF11062.1"/>
    </source>
</evidence>
<dbReference type="AlphaFoldDB" id="A0A9W6TAW4"/>
<organism evidence="1 2">
    <name type="scientific">Phytophthora lilii</name>
    <dbReference type="NCBI Taxonomy" id="2077276"/>
    <lineage>
        <taxon>Eukaryota</taxon>
        <taxon>Sar</taxon>
        <taxon>Stramenopiles</taxon>
        <taxon>Oomycota</taxon>
        <taxon>Peronosporomycetes</taxon>
        <taxon>Peronosporales</taxon>
        <taxon>Peronosporaceae</taxon>
        <taxon>Phytophthora</taxon>
    </lineage>
</organism>
<name>A0A9W6TAW4_9STRA</name>
<reference evidence="1" key="1">
    <citation type="submission" date="2023-04" db="EMBL/GenBank/DDBJ databases">
        <title>Phytophthora lilii NBRC 32176.</title>
        <authorList>
            <person name="Ichikawa N."/>
            <person name="Sato H."/>
            <person name="Tonouchi N."/>
        </authorList>
    </citation>
    <scope>NUCLEOTIDE SEQUENCE</scope>
    <source>
        <strain evidence="1">NBRC 32176</strain>
    </source>
</reference>
<comment type="caution">
    <text evidence="1">The sequence shown here is derived from an EMBL/GenBank/DDBJ whole genome shotgun (WGS) entry which is preliminary data.</text>
</comment>
<gene>
    <name evidence="1" type="ORF">Plil01_000180500</name>
</gene>
<proteinExistence type="predicted"/>
<evidence type="ECO:0000313" key="2">
    <source>
        <dbReference type="Proteomes" id="UP001165083"/>
    </source>
</evidence>
<dbReference type="EMBL" id="BSXW01000063">
    <property type="protein sequence ID" value="GMF11062.1"/>
    <property type="molecule type" value="Genomic_DNA"/>
</dbReference>
<sequence>MSSVLQVEPFCGSSPCGDNKDNEGHEYEVDLAHEPLWGTRLEIVYWLSGTTAKTFVKTSFANSVTDRPVDHGIGFSGISKQL</sequence>
<keyword evidence="2" id="KW-1185">Reference proteome</keyword>